<dbReference type="GeneID" id="68102389"/>
<dbReference type="RefSeq" id="XP_044544486.1">
    <property type="nucleotide sequence ID" value="XM_044700177.1"/>
</dbReference>
<keyword evidence="4" id="KW-1185">Reference proteome</keyword>
<keyword evidence="2" id="KW-0812">Transmembrane</keyword>
<evidence type="ECO:0000256" key="2">
    <source>
        <dbReference type="SAM" id="Phobius"/>
    </source>
</evidence>
<accession>A0AA88GGT3</accession>
<dbReference type="EMBL" id="PYSW02000039">
    <property type="protein sequence ID" value="KAG2375312.1"/>
    <property type="molecule type" value="Genomic_DNA"/>
</dbReference>
<keyword evidence="2" id="KW-0472">Membrane</keyword>
<evidence type="ECO:0000313" key="3">
    <source>
        <dbReference type="EMBL" id="KAG2375312.1"/>
    </source>
</evidence>
<feature type="coiled-coil region" evidence="1">
    <location>
        <begin position="32"/>
        <end position="66"/>
    </location>
</feature>
<evidence type="ECO:0008006" key="5">
    <source>
        <dbReference type="Google" id="ProtNLM"/>
    </source>
</evidence>
<protein>
    <recommendedName>
        <fullName evidence="5">TPM domain-containing protein</fullName>
    </recommendedName>
</protein>
<name>A0AA88GGT3_NAELO</name>
<proteinExistence type="predicted"/>
<keyword evidence="1" id="KW-0175">Coiled coil</keyword>
<dbReference type="AlphaFoldDB" id="A0AA88GGT3"/>
<comment type="caution">
    <text evidence="3">The sequence shown here is derived from an EMBL/GenBank/DDBJ whole genome shotgun (WGS) entry which is preliminary data.</text>
</comment>
<reference evidence="3 4" key="1">
    <citation type="journal article" date="2018" name="BMC Genomics">
        <title>The genome of Naegleria lovaniensis, the basis for a comparative approach to unravel pathogenicity factors of the human pathogenic amoeba N. fowleri.</title>
        <authorList>
            <person name="Liechti N."/>
            <person name="Schurch N."/>
            <person name="Bruggmann R."/>
            <person name="Wittwer M."/>
        </authorList>
    </citation>
    <scope>NUCLEOTIDE SEQUENCE [LARGE SCALE GENOMIC DNA]</scope>
    <source>
        <strain evidence="3 4">ATCC 30569</strain>
    </source>
</reference>
<keyword evidence="2" id="KW-1133">Transmembrane helix</keyword>
<gene>
    <name evidence="3" type="ORF">C9374_009935</name>
</gene>
<evidence type="ECO:0000313" key="4">
    <source>
        <dbReference type="Proteomes" id="UP000816034"/>
    </source>
</evidence>
<feature type="transmembrane region" description="Helical" evidence="2">
    <location>
        <begin position="90"/>
        <end position="110"/>
    </location>
</feature>
<sequence>MVQDLWNSYSQLSQIGDQGQSGVSPLINQPTVDIDRIQIQQMQESLEKMQDKIKGLEHKNQQLKIIVWGLCKSISRSNERISLLSSRMGTVFVTSLIAFTAVIFMVFPLFSGRDQESVKVKIHKFGQGLSEFDMDDKLIEFMTKYSVGKTFEKVTLSSHADMHIVLAVGSPSRDLKDSLPLDIWKAQFKTIFEGKGSILLIVRLTNGGDVFASQGVDELNENEKYATTISQIAFDVRSSQFKEVLNGNLHQRLVELISLLDVQ</sequence>
<dbReference type="Proteomes" id="UP000816034">
    <property type="component" value="Unassembled WGS sequence"/>
</dbReference>
<organism evidence="3 4">
    <name type="scientific">Naegleria lovaniensis</name>
    <name type="common">Amoeba</name>
    <dbReference type="NCBI Taxonomy" id="51637"/>
    <lineage>
        <taxon>Eukaryota</taxon>
        <taxon>Discoba</taxon>
        <taxon>Heterolobosea</taxon>
        <taxon>Tetramitia</taxon>
        <taxon>Eutetramitia</taxon>
        <taxon>Vahlkampfiidae</taxon>
        <taxon>Naegleria</taxon>
    </lineage>
</organism>
<evidence type="ECO:0000256" key="1">
    <source>
        <dbReference type="SAM" id="Coils"/>
    </source>
</evidence>